<feature type="transmembrane region" description="Helical" evidence="2">
    <location>
        <begin position="97"/>
        <end position="120"/>
    </location>
</feature>
<sequence>MNLKICCIKLSLATRVIAMVGLITSVLVLTQLFTELAEKDGNGTVSILLGLDVDEFTQFNSQSTQGSEIMIAFLFFSLIYAVASAILIWGSIVEVSWYAIPWLVCEALSFGTQIATVTMHAINFQKKRNDRWIILLSIFNLFLSVYFWIVVFSAQRSWAKDRKQERENASTSTLSSGNETIPDDVFENTAPPLPEKCVEV</sequence>
<keyword evidence="2" id="KW-1133">Transmembrane helix</keyword>
<dbReference type="AlphaFoldDB" id="A0A224XPS6"/>
<dbReference type="InterPro" id="IPR031720">
    <property type="entry name" value="DUF4728"/>
</dbReference>
<keyword evidence="2" id="KW-0472">Membrane</keyword>
<dbReference type="Pfam" id="PF15860">
    <property type="entry name" value="DUF4728"/>
    <property type="match status" value="1"/>
</dbReference>
<feature type="region of interest" description="Disordered" evidence="1">
    <location>
        <begin position="166"/>
        <end position="194"/>
    </location>
</feature>
<organism evidence="3">
    <name type="scientific">Panstrongylus lignarius</name>
    <dbReference type="NCBI Taxonomy" id="156445"/>
    <lineage>
        <taxon>Eukaryota</taxon>
        <taxon>Metazoa</taxon>
        <taxon>Ecdysozoa</taxon>
        <taxon>Arthropoda</taxon>
        <taxon>Hexapoda</taxon>
        <taxon>Insecta</taxon>
        <taxon>Pterygota</taxon>
        <taxon>Neoptera</taxon>
        <taxon>Paraneoptera</taxon>
        <taxon>Hemiptera</taxon>
        <taxon>Heteroptera</taxon>
        <taxon>Panheteroptera</taxon>
        <taxon>Cimicomorpha</taxon>
        <taxon>Reduviidae</taxon>
        <taxon>Triatominae</taxon>
        <taxon>Panstrongylus</taxon>
    </lineage>
</organism>
<keyword evidence="2" id="KW-0812">Transmembrane</keyword>
<dbReference type="PANTHER" id="PTHR36694">
    <property type="entry name" value="PASIFLORA 1, ISOFORM A-RELATED"/>
    <property type="match status" value="1"/>
</dbReference>
<dbReference type="EMBL" id="GFTR01003342">
    <property type="protein sequence ID" value="JAW13084.1"/>
    <property type="molecule type" value="Transcribed_RNA"/>
</dbReference>
<evidence type="ECO:0000256" key="1">
    <source>
        <dbReference type="SAM" id="MobiDB-lite"/>
    </source>
</evidence>
<protein>
    <submittedName>
        <fullName evidence="3">Putative conserved plasma membrane protein</fullName>
    </submittedName>
</protein>
<feature type="compositionally biased region" description="Polar residues" evidence="1">
    <location>
        <begin position="169"/>
        <end position="179"/>
    </location>
</feature>
<accession>A0A224XPS6</accession>
<evidence type="ECO:0000256" key="2">
    <source>
        <dbReference type="SAM" id="Phobius"/>
    </source>
</evidence>
<feature type="transmembrane region" description="Helical" evidence="2">
    <location>
        <begin position="69"/>
        <end position="90"/>
    </location>
</feature>
<feature type="transmembrane region" description="Helical" evidence="2">
    <location>
        <begin position="12"/>
        <end position="33"/>
    </location>
</feature>
<name>A0A224XPS6_9HEMI</name>
<dbReference type="PANTHER" id="PTHR36694:SF11">
    <property type="entry name" value="LP21121P-RELATED"/>
    <property type="match status" value="1"/>
</dbReference>
<evidence type="ECO:0000313" key="3">
    <source>
        <dbReference type="EMBL" id="JAW13084.1"/>
    </source>
</evidence>
<feature type="transmembrane region" description="Helical" evidence="2">
    <location>
        <begin position="132"/>
        <end position="154"/>
    </location>
</feature>
<reference evidence="3" key="1">
    <citation type="journal article" date="2018" name="PLoS Negl. Trop. Dis.">
        <title>An insight into the salivary gland and fat body transcriptome of Panstrongylus lignarius (Hemiptera: Heteroptera), the main vector of Chagas disease in Peru.</title>
        <authorList>
            <person name="Nevoa J.C."/>
            <person name="Mendes M.T."/>
            <person name="da Silva M.V."/>
            <person name="Soares S.C."/>
            <person name="Oliveira C.J.F."/>
            <person name="Ribeiro J.M.C."/>
        </authorList>
    </citation>
    <scope>NUCLEOTIDE SEQUENCE</scope>
</reference>
<proteinExistence type="predicted"/>